<evidence type="ECO:0000256" key="7">
    <source>
        <dbReference type="ARBA" id="ARBA00023136"/>
    </source>
</evidence>
<feature type="transmembrane region" description="Helical" evidence="8">
    <location>
        <begin position="75"/>
        <end position="96"/>
    </location>
</feature>
<evidence type="ECO:0000256" key="2">
    <source>
        <dbReference type="ARBA" id="ARBA00004141"/>
    </source>
</evidence>
<feature type="transmembrane region" description="Helical" evidence="8">
    <location>
        <begin position="117"/>
        <end position="136"/>
    </location>
</feature>
<protein>
    <recommendedName>
        <fullName evidence="4">Methylamine utilization protein MauE</fullName>
    </recommendedName>
</protein>
<dbReference type="UniPathway" id="UPA00895"/>
<evidence type="ECO:0000313" key="11">
    <source>
        <dbReference type="Proteomes" id="UP000199180"/>
    </source>
</evidence>
<feature type="domain" description="Methylamine utilisation protein MauE" evidence="9">
    <location>
        <begin position="8"/>
        <end position="132"/>
    </location>
</feature>
<evidence type="ECO:0000256" key="6">
    <source>
        <dbReference type="ARBA" id="ARBA00022989"/>
    </source>
</evidence>
<dbReference type="Pfam" id="PF07291">
    <property type="entry name" value="MauE"/>
    <property type="match status" value="1"/>
</dbReference>
<keyword evidence="5 8" id="KW-0812">Transmembrane</keyword>
<evidence type="ECO:0000256" key="4">
    <source>
        <dbReference type="ARBA" id="ARBA00019078"/>
    </source>
</evidence>
<proteinExistence type="predicted"/>
<dbReference type="AlphaFoldDB" id="A0A1I0H4L7"/>
<keyword evidence="11" id="KW-1185">Reference proteome</keyword>
<comment type="function">
    <text evidence="1">May be specifically involved in the processing, transport, and/or maturation of the MADH beta-subunit.</text>
</comment>
<evidence type="ECO:0000256" key="8">
    <source>
        <dbReference type="SAM" id="Phobius"/>
    </source>
</evidence>
<evidence type="ECO:0000256" key="5">
    <source>
        <dbReference type="ARBA" id="ARBA00022692"/>
    </source>
</evidence>
<evidence type="ECO:0000256" key="1">
    <source>
        <dbReference type="ARBA" id="ARBA00003475"/>
    </source>
</evidence>
<reference evidence="10 11" key="1">
    <citation type="submission" date="2016-10" db="EMBL/GenBank/DDBJ databases">
        <authorList>
            <person name="de Groot N.N."/>
        </authorList>
    </citation>
    <scope>NUCLEOTIDE SEQUENCE [LARGE SCALE GENOMIC DNA]</scope>
    <source>
        <strain evidence="10 11">DSM 17862</strain>
    </source>
</reference>
<gene>
    <name evidence="10" type="ORF">SAMN04489858_11010</name>
</gene>
<evidence type="ECO:0000313" key="10">
    <source>
        <dbReference type="EMBL" id="SET78562.1"/>
    </source>
</evidence>
<organism evidence="10 11">
    <name type="scientific">Paracoccus homiensis</name>
    <dbReference type="NCBI Taxonomy" id="364199"/>
    <lineage>
        <taxon>Bacteria</taxon>
        <taxon>Pseudomonadati</taxon>
        <taxon>Pseudomonadota</taxon>
        <taxon>Alphaproteobacteria</taxon>
        <taxon>Rhodobacterales</taxon>
        <taxon>Paracoccaceae</taxon>
        <taxon>Paracoccus</taxon>
    </lineage>
</organism>
<keyword evidence="7 8" id="KW-0472">Membrane</keyword>
<name>A0A1I0H4L7_9RHOB</name>
<dbReference type="RefSeq" id="WP_090735893.1">
    <property type="nucleotide sequence ID" value="NZ_FOHO01000010.1"/>
</dbReference>
<dbReference type="Proteomes" id="UP000199180">
    <property type="component" value="Unassembled WGS sequence"/>
</dbReference>
<dbReference type="GO" id="GO:0030416">
    <property type="term" value="P:methylamine metabolic process"/>
    <property type="evidence" value="ECO:0007669"/>
    <property type="project" value="InterPro"/>
</dbReference>
<feature type="transmembrane region" description="Helical" evidence="8">
    <location>
        <begin position="142"/>
        <end position="161"/>
    </location>
</feature>
<comment type="subcellular location">
    <subcellularLocation>
        <location evidence="2">Membrane</location>
        <topology evidence="2">Multi-pass membrane protein</topology>
    </subcellularLocation>
</comment>
<comment type="pathway">
    <text evidence="3">One-carbon metabolism; methylamine degradation.</text>
</comment>
<evidence type="ECO:0000259" key="9">
    <source>
        <dbReference type="Pfam" id="PF07291"/>
    </source>
</evidence>
<evidence type="ECO:0000256" key="3">
    <source>
        <dbReference type="ARBA" id="ARBA00004856"/>
    </source>
</evidence>
<dbReference type="InterPro" id="IPR009908">
    <property type="entry name" value="Methylamine_util_MauE"/>
</dbReference>
<dbReference type="EMBL" id="FOHO01000010">
    <property type="protein sequence ID" value="SET78562.1"/>
    <property type="molecule type" value="Genomic_DNA"/>
</dbReference>
<dbReference type="STRING" id="364199.SAMN04489858_11010"/>
<sequence length="176" mass="18231">MVTLASLASVTITSFLAIILARAAWHKADSFLETVGFAQGYGLVPDGWAGPIVRTLTAIEALTVLALLLPWFRSLGAVSAATLFASYGGLMAMALWQGRRQIDCGCGGAPQIVSAFTLSRNAVLTVLALTVAVLPADRVSPGGAAVAIAAALVLSAIYATIEKLASHLPHIRQGEF</sequence>
<accession>A0A1I0H4L7</accession>
<keyword evidence="6 8" id="KW-1133">Transmembrane helix</keyword>
<dbReference type="GO" id="GO:0016020">
    <property type="term" value="C:membrane"/>
    <property type="evidence" value="ECO:0007669"/>
    <property type="project" value="UniProtKB-SubCell"/>
</dbReference>